<dbReference type="EMBL" id="SUTE01000061">
    <property type="protein sequence ID" value="MBE6505626.1"/>
    <property type="molecule type" value="Genomic_DNA"/>
</dbReference>
<dbReference type="RefSeq" id="WP_303737274.1">
    <property type="nucleotide sequence ID" value="NZ_SUTE01000061.1"/>
</dbReference>
<sequence>MAKEKLSWEKLKGESAKAYNRFKIFLNLSPEERSLEKAHELIKTEEKTTNSKKSKEVTLNAIQNMSSQWCWFERAGLYDQHKILEEMKENDEDFKKTNEKFKKTFKEALDFADKLLQELMANEKGNALSTRINMFHTLMKVLDDLYKNYRLSCGRSTRISESTNEHHVDADLNLEVPGEENIYEYTPEEMERIQNIENTTEDFLDKL</sequence>
<dbReference type="AlphaFoldDB" id="A0A8T3VHL0"/>
<protein>
    <submittedName>
        <fullName evidence="1">Uncharacterized protein</fullName>
    </submittedName>
</protein>
<dbReference type="Proteomes" id="UP000762703">
    <property type="component" value="Unassembled WGS sequence"/>
</dbReference>
<reference evidence="1" key="1">
    <citation type="submission" date="2019-04" db="EMBL/GenBank/DDBJ databases">
        <title>Evolution of Biomass-Degrading Anaerobic Consortia Revealed by Metagenomics.</title>
        <authorList>
            <person name="Peng X."/>
        </authorList>
    </citation>
    <scope>NUCLEOTIDE SEQUENCE</scope>
    <source>
        <strain evidence="1">SIG12</strain>
    </source>
</reference>
<evidence type="ECO:0000313" key="1">
    <source>
        <dbReference type="EMBL" id="MBE6505626.1"/>
    </source>
</evidence>
<organism evidence="1 2">
    <name type="scientific">Methanobrevibacter millerae</name>
    <dbReference type="NCBI Taxonomy" id="230361"/>
    <lineage>
        <taxon>Archaea</taxon>
        <taxon>Methanobacteriati</taxon>
        <taxon>Methanobacteriota</taxon>
        <taxon>Methanomada group</taxon>
        <taxon>Methanobacteria</taxon>
        <taxon>Methanobacteriales</taxon>
        <taxon>Methanobacteriaceae</taxon>
        <taxon>Methanobrevibacter</taxon>
    </lineage>
</organism>
<evidence type="ECO:0000313" key="2">
    <source>
        <dbReference type="Proteomes" id="UP000762703"/>
    </source>
</evidence>
<name>A0A8T3VHL0_9EURY</name>
<comment type="caution">
    <text evidence="1">The sequence shown here is derived from an EMBL/GenBank/DDBJ whole genome shotgun (WGS) entry which is preliminary data.</text>
</comment>
<accession>A0A8T3VHL0</accession>
<gene>
    <name evidence="1" type="ORF">E7Z73_07810</name>
</gene>
<proteinExistence type="predicted"/>